<dbReference type="InterPro" id="IPR040521">
    <property type="entry name" value="KDZ"/>
</dbReference>
<evidence type="ECO:0000256" key="2">
    <source>
        <dbReference type="SAM" id="MobiDB-lite"/>
    </source>
</evidence>
<dbReference type="PANTHER" id="PTHR33096:SF1">
    <property type="entry name" value="CXC1-LIKE CYSTEINE CLUSTER ASSOCIATED WITH KDZ TRANSPOSASES DOMAIN-CONTAINING PROTEIN"/>
    <property type="match status" value="1"/>
</dbReference>
<sequence length="658" mass="74778">MESTVSQRRTQKPSVPAQSTVLVPNDVLDDCEKSFLAAQESNSKASKNFFADTGLMALLCRHDRVIFLANLVSSGEKQHYALALLDALFKELPESWKVGVLYDIGCQLHRSCDKYDLIGEYRPRITWSISVFHAYGHQWPCQLVYHPRKRKDFGFSDGEGCERFWSSISRLVAPLRVSGYHRRIFCLNVQIQHSMSQNLMNIGRWLSRKQIMVASRQSESKEKLNACPVPINVLRREWQNQITSQTQSIRKQSNKSAAHAVGRLILLRNELSEAQDRLDILHDLLRGQPDDNGETIEEEEGNVAALRAKASVAERALGTGWAYTTLEQTRHNKYLENRYKALAMKQRLLSRLQARKFELSKLNQSSHRPAFGASFTLASIYCLQTLYTGNKLYVHTKGAVKRREVGIKALAYSFNRVIDTLSHLRTTNARYTTETLPKKINVEHLFKLDVFSNIWDDDGLLPVANAEESWRTEEAVRNGINAMLELDRCTEEAERLDREVNALATWCLEEIKTAEKALNSISKQVDFIPTMWLTFLRLLVDAKDNGTRHALVLHITHLSHLLQTWDLSLKPHYLGEGPFEASRTNLQRLPQEPRVVYGPKSNFWDAEDVSDSESSEGNMASEDSDDGEGGNLDDLIEMESTDDEDDGMGPLKGPKVDI</sequence>
<dbReference type="EMBL" id="KN824286">
    <property type="protein sequence ID" value="KIM30005.1"/>
    <property type="molecule type" value="Genomic_DNA"/>
</dbReference>
<feature type="region of interest" description="Disordered" evidence="2">
    <location>
        <begin position="599"/>
        <end position="658"/>
    </location>
</feature>
<evidence type="ECO:0000313" key="3">
    <source>
        <dbReference type="EMBL" id="KIM30005.1"/>
    </source>
</evidence>
<dbReference type="HOGENOM" id="CLU_004552_9_1_1"/>
<organism evidence="3 4">
    <name type="scientific">Serendipita vermifera MAFF 305830</name>
    <dbReference type="NCBI Taxonomy" id="933852"/>
    <lineage>
        <taxon>Eukaryota</taxon>
        <taxon>Fungi</taxon>
        <taxon>Dikarya</taxon>
        <taxon>Basidiomycota</taxon>
        <taxon>Agaricomycotina</taxon>
        <taxon>Agaricomycetes</taxon>
        <taxon>Sebacinales</taxon>
        <taxon>Serendipitaceae</taxon>
        <taxon>Serendipita</taxon>
    </lineage>
</organism>
<reference evidence="4" key="2">
    <citation type="submission" date="2015-01" db="EMBL/GenBank/DDBJ databases">
        <title>Evolutionary Origins and Diversification of the Mycorrhizal Mutualists.</title>
        <authorList>
            <consortium name="DOE Joint Genome Institute"/>
            <consortium name="Mycorrhizal Genomics Consortium"/>
            <person name="Kohler A."/>
            <person name="Kuo A."/>
            <person name="Nagy L.G."/>
            <person name="Floudas D."/>
            <person name="Copeland A."/>
            <person name="Barry K.W."/>
            <person name="Cichocki N."/>
            <person name="Veneault-Fourrey C."/>
            <person name="LaButti K."/>
            <person name="Lindquist E.A."/>
            <person name="Lipzen A."/>
            <person name="Lundell T."/>
            <person name="Morin E."/>
            <person name="Murat C."/>
            <person name="Riley R."/>
            <person name="Ohm R."/>
            <person name="Sun H."/>
            <person name="Tunlid A."/>
            <person name="Henrissat B."/>
            <person name="Grigoriev I.V."/>
            <person name="Hibbett D.S."/>
            <person name="Martin F."/>
        </authorList>
    </citation>
    <scope>NUCLEOTIDE SEQUENCE [LARGE SCALE GENOMIC DNA]</scope>
    <source>
        <strain evidence="4">MAFF 305830</strain>
    </source>
</reference>
<evidence type="ECO:0000313" key="4">
    <source>
        <dbReference type="Proteomes" id="UP000054097"/>
    </source>
</evidence>
<keyword evidence="1" id="KW-0175">Coiled coil</keyword>
<dbReference type="OrthoDB" id="3237105at2759"/>
<accession>A0A0C3AZR2</accession>
<feature type="compositionally biased region" description="Acidic residues" evidence="2">
    <location>
        <begin position="605"/>
        <end position="614"/>
    </location>
</feature>
<dbReference type="STRING" id="933852.A0A0C3AZR2"/>
<evidence type="ECO:0000256" key="1">
    <source>
        <dbReference type="SAM" id="Coils"/>
    </source>
</evidence>
<name>A0A0C3AZR2_SERVB</name>
<dbReference type="Proteomes" id="UP000054097">
    <property type="component" value="Unassembled WGS sequence"/>
</dbReference>
<protein>
    <submittedName>
        <fullName evidence="3">Uncharacterized protein</fullName>
    </submittedName>
</protein>
<dbReference type="Pfam" id="PF18758">
    <property type="entry name" value="KDZ"/>
    <property type="match status" value="1"/>
</dbReference>
<proteinExistence type="predicted"/>
<feature type="coiled-coil region" evidence="1">
    <location>
        <begin position="264"/>
        <end position="316"/>
    </location>
</feature>
<feature type="compositionally biased region" description="Acidic residues" evidence="2">
    <location>
        <begin position="634"/>
        <end position="647"/>
    </location>
</feature>
<dbReference type="AlphaFoldDB" id="A0A0C3AZR2"/>
<dbReference type="PANTHER" id="PTHR33096">
    <property type="entry name" value="CXC2 DOMAIN-CONTAINING PROTEIN"/>
    <property type="match status" value="1"/>
</dbReference>
<reference evidence="3 4" key="1">
    <citation type="submission" date="2014-04" db="EMBL/GenBank/DDBJ databases">
        <authorList>
            <consortium name="DOE Joint Genome Institute"/>
            <person name="Kuo A."/>
            <person name="Zuccaro A."/>
            <person name="Kohler A."/>
            <person name="Nagy L.G."/>
            <person name="Floudas D."/>
            <person name="Copeland A."/>
            <person name="Barry K.W."/>
            <person name="Cichocki N."/>
            <person name="Veneault-Fourrey C."/>
            <person name="LaButti K."/>
            <person name="Lindquist E.A."/>
            <person name="Lipzen A."/>
            <person name="Lundell T."/>
            <person name="Morin E."/>
            <person name="Murat C."/>
            <person name="Sun H."/>
            <person name="Tunlid A."/>
            <person name="Henrissat B."/>
            <person name="Grigoriev I.V."/>
            <person name="Hibbett D.S."/>
            <person name="Martin F."/>
            <person name="Nordberg H.P."/>
            <person name="Cantor M.N."/>
            <person name="Hua S.X."/>
        </authorList>
    </citation>
    <scope>NUCLEOTIDE SEQUENCE [LARGE SCALE GENOMIC DNA]</scope>
    <source>
        <strain evidence="3 4">MAFF 305830</strain>
    </source>
</reference>
<keyword evidence="4" id="KW-1185">Reference proteome</keyword>
<gene>
    <name evidence="3" type="ORF">M408DRAFT_66826</name>
</gene>